<dbReference type="EMBL" id="LR798288">
    <property type="protein sequence ID" value="CAB5221057.1"/>
    <property type="molecule type" value="Genomic_DNA"/>
</dbReference>
<gene>
    <name evidence="1" type="ORF">UFOVP247_76</name>
</gene>
<reference evidence="1" key="1">
    <citation type="submission" date="2020-05" db="EMBL/GenBank/DDBJ databases">
        <authorList>
            <person name="Chiriac C."/>
            <person name="Salcher M."/>
            <person name="Ghai R."/>
            <person name="Kavagutti S V."/>
        </authorList>
    </citation>
    <scope>NUCLEOTIDE SEQUENCE</scope>
</reference>
<sequence length="60" mass="7404">MNRSADFKKLVPKTKKKNFYDEETVSFQEVKRERHHKHYRNYNNALRSKNLDRLLSYDDT</sequence>
<accession>A0A6J7WTI9</accession>
<organism evidence="1">
    <name type="scientific">uncultured Caudovirales phage</name>
    <dbReference type="NCBI Taxonomy" id="2100421"/>
    <lineage>
        <taxon>Viruses</taxon>
        <taxon>Duplodnaviria</taxon>
        <taxon>Heunggongvirae</taxon>
        <taxon>Uroviricota</taxon>
        <taxon>Caudoviricetes</taxon>
        <taxon>Peduoviridae</taxon>
        <taxon>Maltschvirus</taxon>
        <taxon>Maltschvirus maltsch</taxon>
    </lineage>
</organism>
<evidence type="ECO:0000313" key="1">
    <source>
        <dbReference type="EMBL" id="CAB5221057.1"/>
    </source>
</evidence>
<protein>
    <submittedName>
        <fullName evidence="1">Uncharacterized protein</fullName>
    </submittedName>
</protein>
<name>A0A6J7WTI9_9CAUD</name>
<proteinExistence type="predicted"/>